<sequence length="285" mass="30944">MTVPPKRTRDADAVSLQLLRQWLAGSEDDTVSAIDRLGREAIRDAARAGDRLGRDAATSSSDNVLRDLQALADAYAPAPRRRFPFSLGARANRPTPSDLDTLATSLEHERDNLARQLIGISTDTSRLQAAEGGLEDALALIRACGAAVEAAAREISVDRPDRARFLRETAAPRLLAREQDVLTQMAVTRQGVMALQWVAEGQRALALALERARETTMAALRTALATRRAIEDNRDLLRQADALERSVEAARSAPASRQDVERALADAVEQVRRAIAAAQASTRAR</sequence>
<name>A0ABT5WQL1_9SPHN</name>
<reference evidence="2 3" key="1">
    <citation type="submission" date="2023-03" db="EMBL/GenBank/DDBJ databases">
        <title>NovoSphingobium album sp. nov. isolated from polycyclic aromatic hydrocarbons- and heavy-metal polluted soil.</title>
        <authorList>
            <person name="Liu Z."/>
            <person name="Wang K."/>
        </authorList>
    </citation>
    <scope>NUCLEOTIDE SEQUENCE [LARGE SCALE GENOMIC DNA]</scope>
    <source>
        <strain evidence="2 3">H3SJ31-1</strain>
    </source>
</reference>
<dbReference type="Proteomes" id="UP001216253">
    <property type="component" value="Unassembled WGS sequence"/>
</dbReference>
<gene>
    <name evidence="2" type="ORF">PYV00_11485</name>
</gene>
<protein>
    <submittedName>
        <fullName evidence="2">Toxic anion resistance protein</fullName>
    </submittedName>
</protein>
<evidence type="ECO:0000313" key="3">
    <source>
        <dbReference type="Proteomes" id="UP001216253"/>
    </source>
</evidence>
<dbReference type="RefSeq" id="WP_275228411.1">
    <property type="nucleotide sequence ID" value="NZ_JARESE010000036.1"/>
</dbReference>
<dbReference type="EMBL" id="JARESE010000036">
    <property type="protein sequence ID" value="MDE8652327.1"/>
    <property type="molecule type" value="Genomic_DNA"/>
</dbReference>
<organism evidence="2 3">
    <name type="scientific">Novosphingobium album</name>
    <name type="common">ex Liu et al. 2023</name>
    <dbReference type="NCBI Taxonomy" id="3031130"/>
    <lineage>
        <taxon>Bacteria</taxon>
        <taxon>Pseudomonadati</taxon>
        <taxon>Pseudomonadota</taxon>
        <taxon>Alphaproteobacteria</taxon>
        <taxon>Sphingomonadales</taxon>
        <taxon>Sphingomonadaceae</taxon>
        <taxon>Novosphingobium</taxon>
    </lineage>
</organism>
<proteinExistence type="predicted"/>
<dbReference type="InterPro" id="IPR008863">
    <property type="entry name" value="Toxic_anion-R_TelA"/>
</dbReference>
<feature type="coiled-coil region" evidence="1">
    <location>
        <begin position="226"/>
        <end position="277"/>
    </location>
</feature>
<keyword evidence="1" id="KW-0175">Coiled coil</keyword>
<evidence type="ECO:0000313" key="2">
    <source>
        <dbReference type="EMBL" id="MDE8652327.1"/>
    </source>
</evidence>
<accession>A0ABT5WQL1</accession>
<keyword evidence="3" id="KW-1185">Reference proteome</keyword>
<evidence type="ECO:0000256" key="1">
    <source>
        <dbReference type="SAM" id="Coils"/>
    </source>
</evidence>
<dbReference type="Pfam" id="PF05816">
    <property type="entry name" value="TelA"/>
    <property type="match status" value="1"/>
</dbReference>
<comment type="caution">
    <text evidence="2">The sequence shown here is derived from an EMBL/GenBank/DDBJ whole genome shotgun (WGS) entry which is preliminary data.</text>
</comment>